<proteinExistence type="predicted"/>
<gene>
    <name evidence="2" type="ORF">AL538_15115</name>
</gene>
<reference evidence="2" key="1">
    <citation type="submission" date="2018-01" db="EMBL/GenBank/DDBJ databases">
        <title>FDA dAtabase for Regulatory Grade micrObial Sequences (FDA-ARGOS): Supporting development and validation of Infectious Disease Dx tests.</title>
        <authorList>
            <person name="Hoffmann M."/>
            <person name="Allard M."/>
            <person name="Evans P."/>
            <person name="Brown E."/>
            <person name="Tallon L."/>
            <person name="Sadzewicz L."/>
            <person name="Sengamalay N."/>
            <person name="Ott S."/>
            <person name="Godinez A."/>
            <person name="Nagaraj S."/>
            <person name="Vyas G."/>
            <person name="Aluvathingal J."/>
            <person name="Nadendla S."/>
            <person name="Geyer C."/>
            <person name="Sichtig H."/>
        </authorList>
    </citation>
    <scope>NUCLEOTIDE SEQUENCE</scope>
    <source>
        <strain evidence="2">FDAARGOS_107</strain>
    </source>
</reference>
<dbReference type="InterPro" id="IPR031835">
    <property type="entry name" value="ExsD_N"/>
</dbReference>
<dbReference type="Pfam" id="PF16806">
    <property type="entry name" value="ExsD"/>
    <property type="match status" value="1"/>
</dbReference>
<name>A0ABM5XZV5_VIBHA</name>
<protein>
    <submittedName>
        <fullName evidence="2">Type III secretion negative regulator (LscZ)</fullName>
    </submittedName>
</protein>
<dbReference type="Proteomes" id="UP000067422">
    <property type="component" value="Chromosome 1"/>
</dbReference>
<dbReference type="EMBL" id="CP014038">
    <property type="protein sequence ID" value="AMF98951.2"/>
    <property type="molecule type" value="Genomic_DNA"/>
</dbReference>
<evidence type="ECO:0000313" key="2">
    <source>
        <dbReference type="EMBL" id="AMF98951.2"/>
    </source>
</evidence>
<accession>A0ABM5XZV5</accession>
<keyword evidence="3" id="KW-1185">Reference proteome</keyword>
<evidence type="ECO:0000259" key="1">
    <source>
        <dbReference type="Pfam" id="PF16806"/>
    </source>
</evidence>
<sequence>MRRRTQMKKQHWRRRSLFPNNIVTQRKVTVLQRGARYEGLSQSSQEPNVVNVNHRQLLSEGVLSYDQLSLLQRLLDRNVVDCLCASQLIKTYQKLGTSLDRFAMRLFLEVGGQLSDNRALSTFEQRLDYINHRLGYRFNLASPKTLILSMYLTLNEWVNQQTDQTVLHDSIKLEQLINQLSIQKEYWLRLSGEESSAIFAEQQLELIKSQQSELHEQLSVLNEQQNQVVESHRALVEEWKPTLEKLKGLSEYSRTSDKFISEWKIWCSEARVQAPELNDVWDACDLVYSDLNAVAKIWQWFQDMQTVGSVDHYYFDIQSNQCGQACNHLSQI</sequence>
<feature type="domain" description="Antiactivator protein ExsD N-terminal" evidence="1">
    <location>
        <begin position="58"/>
        <end position="135"/>
    </location>
</feature>
<organism evidence="2 3">
    <name type="scientific">Vibrio harveyi</name>
    <name type="common">Beneckea harveyi</name>
    <dbReference type="NCBI Taxonomy" id="669"/>
    <lineage>
        <taxon>Bacteria</taxon>
        <taxon>Pseudomonadati</taxon>
        <taxon>Pseudomonadota</taxon>
        <taxon>Gammaproteobacteria</taxon>
        <taxon>Vibrionales</taxon>
        <taxon>Vibrionaceae</taxon>
        <taxon>Vibrio</taxon>
    </lineage>
</organism>
<evidence type="ECO:0000313" key="3">
    <source>
        <dbReference type="Proteomes" id="UP000067422"/>
    </source>
</evidence>